<dbReference type="GO" id="GO:0005524">
    <property type="term" value="F:ATP binding"/>
    <property type="evidence" value="ECO:0007669"/>
    <property type="project" value="InterPro"/>
</dbReference>
<keyword evidence="4" id="KW-1185">Reference proteome</keyword>
<dbReference type="EMBL" id="OU963867">
    <property type="protein sequence ID" value="CAH0392111.1"/>
    <property type="molecule type" value="Genomic_DNA"/>
</dbReference>
<protein>
    <recommendedName>
        <fullName evidence="2">RdRp catalytic domain-containing protein</fullName>
    </recommendedName>
</protein>
<dbReference type="GO" id="GO:0004482">
    <property type="term" value="F:mRNA 5'-cap (guanine-N7-)-methyltransferase activity"/>
    <property type="evidence" value="ECO:0007669"/>
    <property type="project" value="InterPro"/>
</dbReference>
<proteinExistence type="predicted"/>
<evidence type="ECO:0000313" key="4">
    <source>
        <dbReference type="Proteomes" id="UP001152759"/>
    </source>
</evidence>
<accession>A0A9P0F7A7</accession>
<evidence type="ECO:0000256" key="1">
    <source>
        <dbReference type="SAM" id="MobiDB-lite"/>
    </source>
</evidence>
<dbReference type="AlphaFoldDB" id="A0A9P0F7A7"/>
<sequence>MLMMICLTELTKANGISNLTKSIRRSKVFRLLRVAVSPQYLNGPSADFFAEASNDETSMKSDADLRGNRGSSHHQHRRASGPGAEAGIASNFKRKFSVAYFNEHKELPPTHRHVNVDPAIKKLMDRNNPGSIRECYKIPNDAWDKLIFKQCFTFEYYPQISDLLDDKAITPDWDHVFFAEDALRVEGVRIPAMVQQTRLILEILSRPNINLLDDFYAEVEKSGRLPTLWAVIQLMAKERELKIDPRVFSFSTFECRMMASACERNISSNILRLFKHQSITQSRAKLRQKMDSLINLPETDYDLWVRFHMDLEQWNYMFRSQRQALLPQVFCDQFGVGEAFPVSNQDIH</sequence>
<feature type="region of interest" description="Disordered" evidence="1">
    <location>
        <begin position="59"/>
        <end position="86"/>
    </location>
</feature>
<name>A0A9P0F7A7_BEMTA</name>
<feature type="domain" description="RdRp catalytic" evidence="2">
    <location>
        <begin position="88"/>
        <end position="338"/>
    </location>
</feature>
<reference evidence="3" key="1">
    <citation type="submission" date="2021-12" db="EMBL/GenBank/DDBJ databases">
        <authorList>
            <person name="King R."/>
        </authorList>
    </citation>
    <scope>NUCLEOTIDE SEQUENCE</scope>
</reference>
<evidence type="ECO:0000259" key="2">
    <source>
        <dbReference type="Pfam" id="PF00946"/>
    </source>
</evidence>
<dbReference type="Pfam" id="PF00946">
    <property type="entry name" value="Mononeg_RNA_pol"/>
    <property type="match status" value="1"/>
</dbReference>
<gene>
    <name evidence="3" type="ORF">BEMITA_LOCUS10667</name>
</gene>
<dbReference type="Proteomes" id="UP001152759">
    <property type="component" value="Chromosome 6"/>
</dbReference>
<dbReference type="InterPro" id="IPR014023">
    <property type="entry name" value="Mononeg_RNA_pol_cat"/>
</dbReference>
<dbReference type="GO" id="GO:0003968">
    <property type="term" value="F:RNA-directed RNA polymerase activity"/>
    <property type="evidence" value="ECO:0007669"/>
    <property type="project" value="InterPro"/>
</dbReference>
<evidence type="ECO:0000313" key="3">
    <source>
        <dbReference type="EMBL" id="CAH0392111.1"/>
    </source>
</evidence>
<organism evidence="3 4">
    <name type="scientific">Bemisia tabaci</name>
    <name type="common">Sweetpotato whitefly</name>
    <name type="synonym">Aleurodes tabaci</name>
    <dbReference type="NCBI Taxonomy" id="7038"/>
    <lineage>
        <taxon>Eukaryota</taxon>
        <taxon>Metazoa</taxon>
        <taxon>Ecdysozoa</taxon>
        <taxon>Arthropoda</taxon>
        <taxon>Hexapoda</taxon>
        <taxon>Insecta</taxon>
        <taxon>Pterygota</taxon>
        <taxon>Neoptera</taxon>
        <taxon>Paraneoptera</taxon>
        <taxon>Hemiptera</taxon>
        <taxon>Sternorrhyncha</taxon>
        <taxon>Aleyrodoidea</taxon>
        <taxon>Aleyrodidae</taxon>
        <taxon>Aleyrodinae</taxon>
        <taxon>Bemisia</taxon>
    </lineage>
</organism>